<evidence type="ECO:0000259" key="1">
    <source>
        <dbReference type="SMART" id="SM00065"/>
    </source>
</evidence>
<sequence>MTAMPFPSAPLPPGEVLRQAALFASGVLSLRGNQRLRAIVDRVAELLDVPIVAISIVDRDRQWFPAIHGLEAEETDRDIAFCAYAILEPGETMVVPDATQDPRFAHNPLVTEAPHIRFYAGAPLVTREGAALGTLCAIDSKPHVGLPAEHEHQLRRLASEAMMEIERLDHIRAASPEAIVAIVDQIRAAANADDEELLIALDRVLQRVETAAQRG</sequence>
<dbReference type="PANTHER" id="PTHR43102">
    <property type="entry name" value="SLR1143 PROTEIN"/>
    <property type="match status" value="1"/>
</dbReference>
<keyword evidence="3" id="KW-1185">Reference proteome</keyword>
<proteinExistence type="predicted"/>
<feature type="domain" description="GAF" evidence="1">
    <location>
        <begin position="31"/>
        <end position="175"/>
    </location>
</feature>
<dbReference type="Gene3D" id="3.30.450.40">
    <property type="match status" value="1"/>
</dbReference>
<dbReference type="Proteomes" id="UP000727456">
    <property type="component" value="Unassembled WGS sequence"/>
</dbReference>
<evidence type="ECO:0000313" key="3">
    <source>
        <dbReference type="Proteomes" id="UP000727456"/>
    </source>
</evidence>
<name>A0ABX0TPM6_9SPHN</name>
<reference evidence="2 3" key="1">
    <citation type="submission" date="2020-03" db="EMBL/GenBank/DDBJ databases">
        <title>Genomic Encyclopedia of Type Strains, Phase III (KMG-III): the genomes of soil and plant-associated and newly described type strains.</title>
        <authorList>
            <person name="Whitman W."/>
        </authorList>
    </citation>
    <scope>NUCLEOTIDE SEQUENCE [LARGE SCALE GENOMIC DNA]</scope>
    <source>
        <strain evidence="2 3">CECT 8804</strain>
    </source>
</reference>
<dbReference type="Pfam" id="PF01590">
    <property type="entry name" value="GAF"/>
    <property type="match status" value="1"/>
</dbReference>
<dbReference type="EMBL" id="JAAOZC010000002">
    <property type="protein sequence ID" value="NIJ07457.1"/>
    <property type="molecule type" value="Genomic_DNA"/>
</dbReference>
<dbReference type="PANTHER" id="PTHR43102:SF2">
    <property type="entry name" value="GAF DOMAIN-CONTAINING PROTEIN"/>
    <property type="match status" value="1"/>
</dbReference>
<evidence type="ECO:0000313" key="2">
    <source>
        <dbReference type="EMBL" id="NIJ07457.1"/>
    </source>
</evidence>
<gene>
    <name evidence="2" type="ORF">FHS31_001053</name>
</gene>
<organism evidence="2 3">
    <name type="scientific">Sphingomonas vulcanisoli</name>
    <dbReference type="NCBI Taxonomy" id="1658060"/>
    <lineage>
        <taxon>Bacteria</taxon>
        <taxon>Pseudomonadati</taxon>
        <taxon>Pseudomonadota</taxon>
        <taxon>Alphaproteobacteria</taxon>
        <taxon>Sphingomonadales</taxon>
        <taxon>Sphingomonadaceae</taxon>
        <taxon>Sphingomonas</taxon>
    </lineage>
</organism>
<dbReference type="SUPFAM" id="SSF55781">
    <property type="entry name" value="GAF domain-like"/>
    <property type="match status" value="1"/>
</dbReference>
<protein>
    <submittedName>
        <fullName evidence="2">GAF domain-containing protein</fullName>
    </submittedName>
</protein>
<dbReference type="SMART" id="SM00065">
    <property type="entry name" value="GAF"/>
    <property type="match status" value="1"/>
</dbReference>
<dbReference type="InterPro" id="IPR029016">
    <property type="entry name" value="GAF-like_dom_sf"/>
</dbReference>
<dbReference type="InterPro" id="IPR003018">
    <property type="entry name" value="GAF"/>
</dbReference>
<comment type="caution">
    <text evidence="2">The sequence shown here is derived from an EMBL/GenBank/DDBJ whole genome shotgun (WGS) entry which is preliminary data.</text>
</comment>
<accession>A0ABX0TPM6</accession>